<proteinExistence type="predicted"/>
<evidence type="ECO:0008006" key="3">
    <source>
        <dbReference type="Google" id="ProtNLM"/>
    </source>
</evidence>
<reference evidence="1 2" key="1">
    <citation type="journal article" date="2022" name="Front. Microbiol.">
        <title>Male-killing mechanisms vary between Spiroplasma species.</title>
        <authorList>
            <person name="Arai H."/>
            <person name="Inoue M."/>
            <person name="Kageyama D."/>
        </authorList>
    </citation>
    <scope>NUCLEOTIDE SEQUENCE [LARGE SCALE GENOMIC DNA]</scope>
    <source>
        <strain evidence="2">sHm</strain>
    </source>
</reference>
<sequence>MTRYNKELKLKIIEQYFAGKSATTLSKENKISRKIIYIWIQKWYLQGEKGLVSIRSKIKKQEVNAVSRDFKKRPKESLKKYEKRVEKELLLLQTKIEILEKSYLYRSQNWKNHKQNQNNLKNKPFHFKPYLYECYKIVKIYSEKGLKKYFLLNLLQISNEGYRKWKIRGCPEWKPKFDDSYDQAINLIFYDDDKDYGCQQEYGHKRMAAILKIGRKKALSAMKRLGLKTIHKQGTYGKKSKLKAEHKFIAPNLLKQANNTISFNVNKPLEPV</sequence>
<gene>
    <name evidence="1" type="ORF">SHM_14630</name>
</gene>
<name>A0ABN6SYT1_9MOLU</name>
<dbReference type="RefSeq" id="WP_281747828.1">
    <property type="nucleotide sequence ID" value="NZ_AP026933.1"/>
</dbReference>
<accession>A0ABN6SYT1</accession>
<protein>
    <recommendedName>
        <fullName evidence="3">Transposase</fullName>
    </recommendedName>
</protein>
<evidence type="ECO:0000313" key="1">
    <source>
        <dbReference type="EMBL" id="BDT03817.1"/>
    </source>
</evidence>
<keyword evidence="2" id="KW-1185">Reference proteome</keyword>
<organism evidence="1 2">
    <name type="scientific">Spiroplasma ixodetis</name>
    <dbReference type="NCBI Taxonomy" id="2141"/>
    <lineage>
        <taxon>Bacteria</taxon>
        <taxon>Bacillati</taxon>
        <taxon>Mycoplasmatota</taxon>
        <taxon>Mollicutes</taxon>
        <taxon>Entomoplasmatales</taxon>
        <taxon>Spiroplasmataceae</taxon>
        <taxon>Spiroplasma</taxon>
    </lineage>
</organism>
<dbReference type="EMBL" id="AP026933">
    <property type="protein sequence ID" value="BDT03817.1"/>
    <property type="molecule type" value="Genomic_DNA"/>
</dbReference>
<dbReference type="InterPro" id="IPR009057">
    <property type="entry name" value="Homeodomain-like_sf"/>
</dbReference>
<dbReference type="Proteomes" id="UP001163387">
    <property type="component" value="Chromosome"/>
</dbReference>
<dbReference type="SUPFAM" id="SSF46689">
    <property type="entry name" value="Homeodomain-like"/>
    <property type="match status" value="1"/>
</dbReference>
<evidence type="ECO:0000313" key="2">
    <source>
        <dbReference type="Proteomes" id="UP001163387"/>
    </source>
</evidence>